<sequence length="132" mass="15443">MTVLVRKLMVRIFWKIGMIGGFWSKRKTVKNTTLRSEVDTSVKSAFHADRVRCHLMKVGSEMRESCGLLKHLNRRRDLTGRRESKLGMWSLGLNFGDMLVGRCDGDRRFMMGFLLEVWFYTFGEMKSGNFEH</sequence>
<protein>
    <submittedName>
        <fullName evidence="1 2">Uncharacterized protein</fullName>
    </submittedName>
</protein>
<organism evidence="1 3">
    <name type="scientific">Medicago truncatula</name>
    <name type="common">Barrel medic</name>
    <name type="synonym">Medicago tribuloides</name>
    <dbReference type="NCBI Taxonomy" id="3880"/>
    <lineage>
        <taxon>Eukaryota</taxon>
        <taxon>Viridiplantae</taxon>
        <taxon>Streptophyta</taxon>
        <taxon>Embryophyta</taxon>
        <taxon>Tracheophyta</taxon>
        <taxon>Spermatophyta</taxon>
        <taxon>Magnoliopsida</taxon>
        <taxon>eudicotyledons</taxon>
        <taxon>Gunneridae</taxon>
        <taxon>Pentapetalae</taxon>
        <taxon>rosids</taxon>
        <taxon>fabids</taxon>
        <taxon>Fabales</taxon>
        <taxon>Fabaceae</taxon>
        <taxon>Papilionoideae</taxon>
        <taxon>50 kb inversion clade</taxon>
        <taxon>NPAAA clade</taxon>
        <taxon>Hologalegina</taxon>
        <taxon>IRL clade</taxon>
        <taxon>Trifolieae</taxon>
        <taxon>Medicago</taxon>
    </lineage>
</organism>
<proteinExistence type="predicted"/>
<reference evidence="2" key="3">
    <citation type="submission" date="2015-04" db="UniProtKB">
        <authorList>
            <consortium name="EnsemblPlants"/>
        </authorList>
    </citation>
    <scope>IDENTIFICATION</scope>
    <source>
        <strain evidence="2">cv. Jemalong A17</strain>
    </source>
</reference>
<keyword evidence="3" id="KW-1185">Reference proteome</keyword>
<dbReference type="EnsemblPlants" id="KEH22710">
    <property type="protein sequence ID" value="KEH22710"/>
    <property type="gene ID" value="MTR_7g056563"/>
</dbReference>
<dbReference type="EMBL" id="CM001223">
    <property type="protein sequence ID" value="KEH22710.1"/>
    <property type="molecule type" value="Genomic_DNA"/>
</dbReference>
<dbReference type="HOGENOM" id="CLU_1920229_0_0_1"/>
<dbReference type="Proteomes" id="UP000002051">
    <property type="component" value="Unassembled WGS sequence"/>
</dbReference>
<reference evidence="1 3" key="2">
    <citation type="journal article" date="2014" name="BMC Genomics">
        <title>An improved genome release (version Mt4.0) for the model legume Medicago truncatula.</title>
        <authorList>
            <person name="Tang H."/>
            <person name="Krishnakumar V."/>
            <person name="Bidwell S."/>
            <person name="Rosen B."/>
            <person name="Chan A."/>
            <person name="Zhou S."/>
            <person name="Gentzbittel L."/>
            <person name="Childs K.L."/>
            <person name="Yandell M."/>
            <person name="Gundlach H."/>
            <person name="Mayer K.F."/>
            <person name="Schwartz D.C."/>
            <person name="Town C.D."/>
        </authorList>
    </citation>
    <scope>GENOME REANNOTATION</scope>
    <source>
        <strain evidence="1">A17</strain>
        <strain evidence="2 3">cv. Jemalong A17</strain>
    </source>
</reference>
<gene>
    <name evidence="1" type="ordered locus">MTR_7g056563</name>
</gene>
<name>A0A072UA38_MEDTR</name>
<evidence type="ECO:0000313" key="1">
    <source>
        <dbReference type="EMBL" id="KEH22710.1"/>
    </source>
</evidence>
<reference evidence="1 3" key="1">
    <citation type="journal article" date="2011" name="Nature">
        <title>The Medicago genome provides insight into the evolution of rhizobial symbioses.</title>
        <authorList>
            <person name="Young N.D."/>
            <person name="Debelle F."/>
            <person name="Oldroyd G.E."/>
            <person name="Geurts R."/>
            <person name="Cannon S.B."/>
            <person name="Udvardi M.K."/>
            <person name="Benedito V.A."/>
            <person name="Mayer K.F."/>
            <person name="Gouzy J."/>
            <person name="Schoof H."/>
            <person name="Van de Peer Y."/>
            <person name="Proost S."/>
            <person name="Cook D.R."/>
            <person name="Meyers B.C."/>
            <person name="Spannagl M."/>
            <person name="Cheung F."/>
            <person name="De Mita S."/>
            <person name="Krishnakumar V."/>
            <person name="Gundlach H."/>
            <person name="Zhou S."/>
            <person name="Mudge J."/>
            <person name="Bharti A.K."/>
            <person name="Murray J.D."/>
            <person name="Naoumkina M.A."/>
            <person name="Rosen B."/>
            <person name="Silverstein K.A."/>
            <person name="Tang H."/>
            <person name="Rombauts S."/>
            <person name="Zhao P.X."/>
            <person name="Zhou P."/>
            <person name="Barbe V."/>
            <person name="Bardou P."/>
            <person name="Bechner M."/>
            <person name="Bellec A."/>
            <person name="Berger A."/>
            <person name="Berges H."/>
            <person name="Bidwell S."/>
            <person name="Bisseling T."/>
            <person name="Choisne N."/>
            <person name="Couloux A."/>
            <person name="Denny R."/>
            <person name="Deshpande S."/>
            <person name="Dai X."/>
            <person name="Doyle J.J."/>
            <person name="Dudez A.M."/>
            <person name="Farmer A.D."/>
            <person name="Fouteau S."/>
            <person name="Franken C."/>
            <person name="Gibelin C."/>
            <person name="Gish J."/>
            <person name="Goldstein S."/>
            <person name="Gonzalez A.J."/>
            <person name="Green P.J."/>
            <person name="Hallab A."/>
            <person name="Hartog M."/>
            <person name="Hua A."/>
            <person name="Humphray S.J."/>
            <person name="Jeong D.H."/>
            <person name="Jing Y."/>
            <person name="Jocker A."/>
            <person name="Kenton S.M."/>
            <person name="Kim D.J."/>
            <person name="Klee K."/>
            <person name="Lai H."/>
            <person name="Lang C."/>
            <person name="Lin S."/>
            <person name="Macmil S.L."/>
            <person name="Magdelenat G."/>
            <person name="Matthews L."/>
            <person name="McCorrison J."/>
            <person name="Monaghan E.L."/>
            <person name="Mun J.H."/>
            <person name="Najar F.Z."/>
            <person name="Nicholson C."/>
            <person name="Noirot C."/>
            <person name="O'Bleness M."/>
            <person name="Paule C.R."/>
            <person name="Poulain J."/>
            <person name="Prion F."/>
            <person name="Qin B."/>
            <person name="Qu C."/>
            <person name="Retzel E.F."/>
            <person name="Riddle C."/>
            <person name="Sallet E."/>
            <person name="Samain S."/>
            <person name="Samson N."/>
            <person name="Sanders I."/>
            <person name="Saurat O."/>
            <person name="Scarpelli C."/>
            <person name="Schiex T."/>
            <person name="Segurens B."/>
            <person name="Severin A.J."/>
            <person name="Sherrier D.J."/>
            <person name="Shi R."/>
            <person name="Sims S."/>
            <person name="Singer S.R."/>
            <person name="Sinharoy S."/>
            <person name="Sterck L."/>
            <person name="Viollet A."/>
            <person name="Wang B.B."/>
            <person name="Wang K."/>
            <person name="Wang M."/>
            <person name="Wang X."/>
            <person name="Warfsmann J."/>
            <person name="Weissenbach J."/>
            <person name="White D.D."/>
            <person name="White J.D."/>
            <person name="Wiley G.B."/>
            <person name="Wincker P."/>
            <person name="Xing Y."/>
            <person name="Yang L."/>
            <person name="Yao Z."/>
            <person name="Ying F."/>
            <person name="Zhai J."/>
            <person name="Zhou L."/>
            <person name="Zuber A."/>
            <person name="Denarie J."/>
            <person name="Dixon R.A."/>
            <person name="May G.D."/>
            <person name="Schwartz D.C."/>
            <person name="Rogers J."/>
            <person name="Quetier F."/>
            <person name="Town C.D."/>
            <person name="Roe B.A."/>
        </authorList>
    </citation>
    <scope>NUCLEOTIDE SEQUENCE [LARGE SCALE GENOMIC DNA]</scope>
    <source>
        <strain evidence="1">A17</strain>
        <strain evidence="2 3">cv. Jemalong A17</strain>
    </source>
</reference>
<dbReference type="AlphaFoldDB" id="A0A072UA38"/>
<evidence type="ECO:0000313" key="2">
    <source>
        <dbReference type="EnsemblPlants" id="KEH22710"/>
    </source>
</evidence>
<accession>A0A072UA38</accession>
<evidence type="ECO:0000313" key="3">
    <source>
        <dbReference type="Proteomes" id="UP000002051"/>
    </source>
</evidence>